<evidence type="ECO:0000256" key="11">
    <source>
        <dbReference type="SAM" id="Phobius"/>
    </source>
</evidence>
<dbReference type="Pfam" id="PF01514">
    <property type="entry name" value="YscJ_FliF"/>
    <property type="match status" value="1"/>
</dbReference>
<dbReference type="InterPro" id="IPR000067">
    <property type="entry name" value="FlgMring_FliF"/>
</dbReference>
<dbReference type="NCBIfam" id="TIGR00206">
    <property type="entry name" value="fliF"/>
    <property type="match status" value="1"/>
</dbReference>
<dbReference type="Proteomes" id="UP000469385">
    <property type="component" value="Unassembled WGS sequence"/>
</dbReference>
<dbReference type="InterPro" id="IPR045851">
    <property type="entry name" value="AMP-bd_C_sf"/>
</dbReference>
<comment type="similarity">
    <text evidence="3 9">Belongs to the FliF family.</text>
</comment>
<evidence type="ECO:0000256" key="6">
    <source>
        <dbReference type="ARBA" id="ARBA00022989"/>
    </source>
</evidence>
<feature type="region of interest" description="Disordered" evidence="10">
    <location>
        <begin position="267"/>
        <end position="319"/>
    </location>
</feature>
<protein>
    <recommendedName>
        <fullName evidence="9">Flagellar M-ring protein</fullName>
    </recommendedName>
</protein>
<dbReference type="GO" id="GO:0009431">
    <property type="term" value="C:bacterial-type flagellum basal body, MS ring"/>
    <property type="evidence" value="ECO:0007669"/>
    <property type="project" value="InterPro"/>
</dbReference>
<keyword evidence="6 11" id="KW-1133">Transmembrane helix</keyword>
<evidence type="ECO:0000256" key="3">
    <source>
        <dbReference type="ARBA" id="ARBA00007971"/>
    </source>
</evidence>
<keyword evidence="15" id="KW-1185">Reference proteome</keyword>
<dbReference type="RefSeq" id="WP_157397721.1">
    <property type="nucleotide sequence ID" value="NZ_WSEL01000003.1"/>
</dbReference>
<dbReference type="PANTHER" id="PTHR30046:SF0">
    <property type="entry name" value="FLAGELLAR M-RING PROTEIN"/>
    <property type="match status" value="1"/>
</dbReference>
<keyword evidence="5 11" id="KW-0812">Transmembrane</keyword>
<keyword evidence="7 11" id="KW-0472">Membrane</keyword>
<evidence type="ECO:0000256" key="10">
    <source>
        <dbReference type="SAM" id="MobiDB-lite"/>
    </source>
</evidence>
<feature type="domain" description="Flagellar M-ring C-terminal" evidence="13">
    <location>
        <begin position="241"/>
        <end position="378"/>
    </location>
</feature>
<evidence type="ECO:0000313" key="14">
    <source>
        <dbReference type="EMBL" id="MVQ29749.1"/>
    </source>
</evidence>
<organism evidence="14 15">
    <name type="scientific">Ramlibacter pinisoli</name>
    <dbReference type="NCBI Taxonomy" id="2682844"/>
    <lineage>
        <taxon>Bacteria</taxon>
        <taxon>Pseudomonadati</taxon>
        <taxon>Pseudomonadota</taxon>
        <taxon>Betaproteobacteria</taxon>
        <taxon>Burkholderiales</taxon>
        <taxon>Comamonadaceae</taxon>
        <taxon>Ramlibacter</taxon>
    </lineage>
</organism>
<feature type="domain" description="Flagellar M-ring N-terminal" evidence="12">
    <location>
        <begin position="35"/>
        <end position="208"/>
    </location>
</feature>
<keyword evidence="4" id="KW-1003">Cell membrane</keyword>
<keyword evidence="14" id="KW-0282">Flagellum</keyword>
<dbReference type="PIRSF" id="PIRSF004862">
    <property type="entry name" value="FliF"/>
    <property type="match status" value="1"/>
</dbReference>
<dbReference type="Gene3D" id="3.30.300.30">
    <property type="match status" value="1"/>
</dbReference>
<accession>A0A6N8IS57</accession>
<reference evidence="14 15" key="1">
    <citation type="submission" date="2019-12" db="EMBL/GenBank/DDBJ databases">
        <authorList>
            <person name="Huq M.A."/>
        </authorList>
    </citation>
    <scope>NUCLEOTIDE SEQUENCE [LARGE SCALE GENOMIC DNA]</scope>
    <source>
        <strain evidence="14 15">MAH-25</strain>
    </source>
</reference>
<feature type="transmembrane region" description="Helical" evidence="11">
    <location>
        <begin position="414"/>
        <end position="435"/>
    </location>
</feature>
<name>A0A6N8IS57_9BURK</name>
<dbReference type="Pfam" id="PF08345">
    <property type="entry name" value="YscJ_FliF_C"/>
    <property type="match status" value="1"/>
</dbReference>
<dbReference type="InterPro" id="IPR013556">
    <property type="entry name" value="Flag_M-ring_C"/>
</dbReference>
<evidence type="ECO:0000256" key="4">
    <source>
        <dbReference type="ARBA" id="ARBA00022475"/>
    </source>
</evidence>
<evidence type="ECO:0000256" key="5">
    <source>
        <dbReference type="ARBA" id="ARBA00022692"/>
    </source>
</evidence>
<feature type="transmembrane region" description="Helical" evidence="11">
    <location>
        <begin position="12"/>
        <end position="34"/>
    </location>
</feature>
<dbReference type="PRINTS" id="PR01009">
    <property type="entry name" value="FLGMRINGFLIF"/>
</dbReference>
<evidence type="ECO:0000256" key="1">
    <source>
        <dbReference type="ARBA" id="ARBA00004117"/>
    </source>
</evidence>
<dbReference type="EMBL" id="WSEL01000003">
    <property type="protein sequence ID" value="MVQ29749.1"/>
    <property type="molecule type" value="Genomic_DNA"/>
</dbReference>
<dbReference type="GO" id="GO:0071973">
    <property type="term" value="P:bacterial-type flagellum-dependent cell motility"/>
    <property type="evidence" value="ECO:0007669"/>
    <property type="project" value="InterPro"/>
</dbReference>
<evidence type="ECO:0000256" key="9">
    <source>
        <dbReference type="PIRNR" id="PIRNR004862"/>
    </source>
</evidence>
<keyword evidence="8 9" id="KW-0975">Bacterial flagellum</keyword>
<evidence type="ECO:0000256" key="7">
    <source>
        <dbReference type="ARBA" id="ARBA00023136"/>
    </source>
</evidence>
<dbReference type="GO" id="GO:0003774">
    <property type="term" value="F:cytoskeletal motor activity"/>
    <property type="evidence" value="ECO:0007669"/>
    <property type="project" value="InterPro"/>
</dbReference>
<evidence type="ECO:0000313" key="15">
    <source>
        <dbReference type="Proteomes" id="UP000469385"/>
    </source>
</evidence>
<dbReference type="GO" id="GO:0005886">
    <property type="term" value="C:plasma membrane"/>
    <property type="evidence" value="ECO:0007669"/>
    <property type="project" value="UniProtKB-SubCell"/>
</dbReference>
<evidence type="ECO:0000259" key="13">
    <source>
        <dbReference type="Pfam" id="PF08345"/>
    </source>
</evidence>
<evidence type="ECO:0000259" key="12">
    <source>
        <dbReference type="Pfam" id="PF01514"/>
    </source>
</evidence>
<dbReference type="InterPro" id="IPR043427">
    <property type="entry name" value="YscJ/FliF"/>
</dbReference>
<proteinExistence type="inferred from homology"/>
<comment type="function">
    <text evidence="9">The M ring may be actively involved in energy transduction.</text>
</comment>
<keyword evidence="14" id="KW-0966">Cell projection</keyword>
<gene>
    <name evidence="14" type="primary">fliF</name>
    <name evidence="14" type="ORF">GON04_09835</name>
</gene>
<dbReference type="PANTHER" id="PTHR30046">
    <property type="entry name" value="FLAGELLAR M-RING PROTEIN"/>
    <property type="match status" value="1"/>
</dbReference>
<dbReference type="AlphaFoldDB" id="A0A6N8IS57"/>
<comment type="subcellular location">
    <subcellularLocation>
        <location evidence="1 9">Bacterial flagellum basal body</location>
    </subcellularLocation>
    <subcellularLocation>
        <location evidence="2">Cell membrane</location>
        <topology evidence="2">Multi-pass membrane protein</topology>
    </subcellularLocation>
</comment>
<sequence>MTQWWQGLQRQARVGVGIGLVLLLAAGLGTWWLWRPEPAVLFADLGPQDAALLAAELDKAKVPYTVAAGGTTLLVDRAQVHATRLKLMGKDLPLHGAVGFELFNNADFGMTEFAQKINYQRALQGELTRTILSFPEVRQARVHLALPEQGLFKPASAVPKAAVTLALRQNQALRGEQVTGIQRLLAAAVPGLAAHEVTIVDDHGVALSRGAATDSAAGPAASLDLKRDIESYLSRKAGAVLERALGPGQALASVDATLDMDQVRTTTEDVLPAPDGKGGPATGVLVRERESTRDSAAPDGRGDGRSLRGSSMQRDADYQAGRRLEQVVSQPGSVRRLHVVAVVRQALSQVQQDQVRQLVGAAVGASVERGDTVLVQAFDAAAIAPPRTPDPAGLALAAADVPRSGDHADPAVSMGWGAGVAVTAAALLASVLLWMRRRPTVAAVDPRDLTEPQRQLALGQVRAWLAGEPAGATAVAVPRSDP</sequence>
<keyword evidence="14" id="KW-0969">Cilium</keyword>
<dbReference type="InterPro" id="IPR006182">
    <property type="entry name" value="FliF_N_dom"/>
</dbReference>
<comment type="caution">
    <text evidence="14">The sequence shown here is derived from an EMBL/GenBank/DDBJ whole genome shotgun (WGS) entry which is preliminary data.</text>
</comment>
<evidence type="ECO:0000256" key="8">
    <source>
        <dbReference type="ARBA" id="ARBA00023143"/>
    </source>
</evidence>
<evidence type="ECO:0000256" key="2">
    <source>
        <dbReference type="ARBA" id="ARBA00004651"/>
    </source>
</evidence>